<dbReference type="InterPro" id="IPR020843">
    <property type="entry name" value="ER"/>
</dbReference>
<proteinExistence type="predicted"/>
<gene>
    <name evidence="4" type="ORF">GCM10010430_25910</name>
</gene>
<dbReference type="SUPFAM" id="SSF51735">
    <property type="entry name" value="NAD(P)-binding Rossmann-fold domains"/>
    <property type="match status" value="1"/>
</dbReference>
<dbReference type="InterPro" id="IPR011032">
    <property type="entry name" value="GroES-like_sf"/>
</dbReference>
<reference evidence="5" key="1">
    <citation type="journal article" date="2019" name="Int. J. Syst. Evol. Microbiol.">
        <title>The Global Catalogue of Microorganisms (GCM) 10K type strain sequencing project: providing services to taxonomists for standard genome sequencing and annotation.</title>
        <authorList>
            <consortium name="The Broad Institute Genomics Platform"/>
            <consortium name="The Broad Institute Genome Sequencing Center for Infectious Disease"/>
            <person name="Wu L."/>
            <person name="Ma J."/>
        </authorList>
    </citation>
    <scope>NUCLEOTIDE SEQUENCE [LARGE SCALE GENOMIC DNA]</scope>
    <source>
        <strain evidence="5">JCM 7356</strain>
    </source>
</reference>
<name>A0ABP5QS86_9ACTN</name>
<evidence type="ECO:0000256" key="2">
    <source>
        <dbReference type="ARBA" id="ARBA00023002"/>
    </source>
</evidence>
<dbReference type="Proteomes" id="UP001500305">
    <property type="component" value="Unassembled WGS sequence"/>
</dbReference>
<evidence type="ECO:0000259" key="3">
    <source>
        <dbReference type="SMART" id="SM00829"/>
    </source>
</evidence>
<feature type="domain" description="Enoyl reductase (ER)" evidence="3">
    <location>
        <begin position="10"/>
        <end position="322"/>
    </location>
</feature>
<dbReference type="Gene3D" id="3.40.50.720">
    <property type="entry name" value="NAD(P)-binding Rossmann-like Domain"/>
    <property type="match status" value="1"/>
</dbReference>
<keyword evidence="2" id="KW-0560">Oxidoreductase</keyword>
<dbReference type="PANTHER" id="PTHR48106">
    <property type="entry name" value="QUINONE OXIDOREDUCTASE PIG3-RELATED"/>
    <property type="match status" value="1"/>
</dbReference>
<dbReference type="SMART" id="SM00829">
    <property type="entry name" value="PKS_ER"/>
    <property type="match status" value="1"/>
</dbReference>
<protein>
    <submittedName>
        <fullName evidence="4">Zinc-binding dehydrogenase</fullName>
    </submittedName>
</protein>
<evidence type="ECO:0000313" key="5">
    <source>
        <dbReference type="Proteomes" id="UP001500305"/>
    </source>
</evidence>
<dbReference type="RefSeq" id="WP_344636467.1">
    <property type="nucleotide sequence ID" value="NZ_BAAATR010000009.1"/>
</dbReference>
<dbReference type="Pfam" id="PF08240">
    <property type="entry name" value="ADH_N"/>
    <property type="match status" value="1"/>
</dbReference>
<evidence type="ECO:0000313" key="4">
    <source>
        <dbReference type="EMBL" id="GAA2243080.1"/>
    </source>
</evidence>
<keyword evidence="5" id="KW-1185">Reference proteome</keyword>
<evidence type="ECO:0000256" key="1">
    <source>
        <dbReference type="ARBA" id="ARBA00022857"/>
    </source>
</evidence>
<organism evidence="4 5">
    <name type="scientific">Kitasatospora cystarginea</name>
    <dbReference type="NCBI Taxonomy" id="58350"/>
    <lineage>
        <taxon>Bacteria</taxon>
        <taxon>Bacillati</taxon>
        <taxon>Actinomycetota</taxon>
        <taxon>Actinomycetes</taxon>
        <taxon>Kitasatosporales</taxon>
        <taxon>Streptomycetaceae</taxon>
        <taxon>Kitasatospora</taxon>
    </lineage>
</organism>
<dbReference type="EMBL" id="BAAATR010000009">
    <property type="protein sequence ID" value="GAA2243080.1"/>
    <property type="molecule type" value="Genomic_DNA"/>
</dbReference>
<dbReference type="Pfam" id="PF00107">
    <property type="entry name" value="ADH_zinc_N"/>
    <property type="match status" value="1"/>
</dbReference>
<keyword evidence="1" id="KW-0521">NADP</keyword>
<sequence length="325" mass="33746">MRAVRYTRTGGPEVLEIAEVPAPRPGEGEVAIDVSHAGVHFADVMFRRGQFPLPLPAVPGLEVAGTVAELGPGVTALRVGQPVVAVPTGFGGNAERVIASAVTTIPLEGELAGLDPALAAGAACNAATAVGTLRSAARVEKGDRVLVLGASGALGLLLGRLARTLGAALVVGAASTPERAARAVRAGYDHALTYGELAAKIDELTDGQGYDVVIDSVGGEPREQVRGLLAVFGRHVVIGNAADRDITMDANQVWYESFTLAGYNLGGVLGRRPDLLRAHLEEGLRLVADGTLLLDVEEIGWDGVAEAHRRLEGRTAIGKYVLRVR</sequence>
<dbReference type="Gene3D" id="3.90.180.10">
    <property type="entry name" value="Medium-chain alcohol dehydrogenases, catalytic domain"/>
    <property type="match status" value="1"/>
</dbReference>
<dbReference type="InterPro" id="IPR036291">
    <property type="entry name" value="NAD(P)-bd_dom_sf"/>
</dbReference>
<comment type="caution">
    <text evidence="4">The sequence shown here is derived from an EMBL/GenBank/DDBJ whole genome shotgun (WGS) entry which is preliminary data.</text>
</comment>
<dbReference type="InterPro" id="IPR013149">
    <property type="entry name" value="ADH-like_C"/>
</dbReference>
<dbReference type="SUPFAM" id="SSF50129">
    <property type="entry name" value="GroES-like"/>
    <property type="match status" value="1"/>
</dbReference>
<dbReference type="PANTHER" id="PTHR48106:SF13">
    <property type="entry name" value="QUINONE OXIDOREDUCTASE-RELATED"/>
    <property type="match status" value="1"/>
</dbReference>
<accession>A0ABP5QS86</accession>
<dbReference type="InterPro" id="IPR013154">
    <property type="entry name" value="ADH-like_N"/>
</dbReference>